<reference evidence="1 2" key="1">
    <citation type="journal article" date="2019" name="Anaerobe">
        <title>Brachyspira catarrhinii sp. nov., an anaerobic intestinal spirochaete isolated from vervet monkeys may have been misidentified as Brachyspira aalborgi in previous studies.</title>
        <authorList>
            <person name="Phillips N.D."/>
            <person name="La T."/>
            <person name="Hampson D.J."/>
        </authorList>
    </citation>
    <scope>NUCLEOTIDE SEQUENCE [LARGE SCALE GENOMIC DNA]</scope>
    <source>
        <strain evidence="1 2">Z12</strain>
    </source>
</reference>
<accession>A0ABY2TN18</accession>
<gene>
    <name evidence="1" type="ORF">EZH24_11665</name>
</gene>
<keyword evidence="2" id="KW-1185">Reference proteome</keyword>
<dbReference type="RefSeq" id="WP_137999259.1">
    <property type="nucleotide sequence ID" value="NZ_SJDU01000482.1"/>
</dbReference>
<dbReference type="EMBL" id="SJDU01000482">
    <property type="protein sequence ID" value="TKZ28422.1"/>
    <property type="molecule type" value="Genomic_DNA"/>
</dbReference>
<comment type="caution">
    <text evidence="1">The sequence shown here is derived from an EMBL/GenBank/DDBJ whole genome shotgun (WGS) entry which is preliminary data.</text>
</comment>
<feature type="non-terminal residue" evidence="1">
    <location>
        <position position="193"/>
    </location>
</feature>
<evidence type="ECO:0008006" key="3">
    <source>
        <dbReference type="Google" id="ProtNLM"/>
    </source>
</evidence>
<protein>
    <recommendedName>
        <fullName evidence="3">Glycosyltransferase family 1 protein</fullName>
    </recommendedName>
</protein>
<evidence type="ECO:0000313" key="2">
    <source>
        <dbReference type="Proteomes" id="UP000310168"/>
    </source>
</evidence>
<evidence type="ECO:0000313" key="1">
    <source>
        <dbReference type="EMBL" id="TKZ28422.1"/>
    </source>
</evidence>
<name>A0ABY2TN18_9SPIR</name>
<dbReference type="Proteomes" id="UP000310168">
    <property type="component" value="Unassembled WGS sequence"/>
</dbReference>
<proteinExistence type="predicted"/>
<organism evidence="1 2">
    <name type="scientific">Brachyspira catarrhinii</name>
    <dbReference type="NCBI Taxonomy" id="2528966"/>
    <lineage>
        <taxon>Bacteria</taxon>
        <taxon>Pseudomonadati</taxon>
        <taxon>Spirochaetota</taxon>
        <taxon>Spirochaetia</taxon>
        <taxon>Brachyspirales</taxon>
        <taxon>Brachyspiraceae</taxon>
        <taxon>Brachyspira</taxon>
    </lineage>
</organism>
<sequence length="193" mass="22450">MLWKKINIVFDISRSYNAISSNSGMAGVFNYEVNILTNIINSIYIYTIYLAAECDEDFFRSKICKQIKEYSRCKFINKNNLENIIKNIDAYVSFSLKIPEIIINHNIKNYLVIHDLLPLLHPDYYSSNKQKQLEAANFGKNVYDSINCNTTIITISENSKSDIEKYIIKDKQNKVVNLSSGINKNKFFKIKYI</sequence>